<gene>
    <name evidence="3" type="ORF">DK847_07660</name>
</gene>
<evidence type="ECO:0000259" key="2">
    <source>
        <dbReference type="PROSITE" id="PS50076"/>
    </source>
</evidence>
<keyword evidence="4" id="KW-1185">Reference proteome</keyword>
<dbReference type="PROSITE" id="PS50076">
    <property type="entry name" value="DNAJ_2"/>
    <property type="match status" value="1"/>
</dbReference>
<dbReference type="InterPro" id="IPR036869">
    <property type="entry name" value="J_dom_sf"/>
</dbReference>
<dbReference type="AlphaFoldDB" id="A0A2W2BMV6"/>
<dbReference type="InterPro" id="IPR051938">
    <property type="entry name" value="Apopto_cytoskel_mod"/>
</dbReference>
<sequence length="189" mass="22147">MEASSFVDYYKIMGVKPDVASADLERRFHRLAKRYHPDNPQTGNRERFDLLIEAHNMLKDASRRSQYDILYKQVVGSNQPFGNDGNGSDTVGQDVDIQSKLLSVFYNRRRHNIRDPGVPEVELERIFGCKIENLEFHLWYLKAKRWIERLENGMFSITVEGIDHINSEHNRKTTTMLLMDRSQENDDLD</sequence>
<accession>A0A2W2BMV6</accession>
<protein>
    <submittedName>
        <fullName evidence="3">J domain-containing protein</fullName>
    </submittedName>
</protein>
<evidence type="ECO:0000313" key="3">
    <source>
        <dbReference type="EMBL" id="PZF77579.1"/>
    </source>
</evidence>
<dbReference type="SUPFAM" id="SSF46565">
    <property type="entry name" value="Chaperone J-domain"/>
    <property type="match status" value="1"/>
</dbReference>
<feature type="domain" description="J" evidence="2">
    <location>
        <begin position="8"/>
        <end position="71"/>
    </location>
</feature>
<evidence type="ECO:0000256" key="1">
    <source>
        <dbReference type="ARBA" id="ARBA00023186"/>
    </source>
</evidence>
<dbReference type="Pfam" id="PF00226">
    <property type="entry name" value="DnaJ"/>
    <property type="match status" value="1"/>
</dbReference>
<name>A0A2W2BMV6_9HYPH</name>
<dbReference type="Gene3D" id="1.10.287.110">
    <property type="entry name" value="DnaJ domain"/>
    <property type="match status" value="1"/>
</dbReference>
<dbReference type="EMBL" id="QKVK01000003">
    <property type="protein sequence ID" value="PZF77579.1"/>
    <property type="molecule type" value="Genomic_DNA"/>
</dbReference>
<reference evidence="4" key="1">
    <citation type="submission" date="2018-06" db="EMBL/GenBank/DDBJ databases">
        <title>Aestuariibacter litoralis strain KCTC 52945T.</title>
        <authorList>
            <person name="Li X."/>
            <person name="Salam N."/>
            <person name="Li J.-L."/>
            <person name="Chen Y.-M."/>
            <person name="Yang Z.-W."/>
            <person name="Zhang L.-Y."/>
            <person name="Han M.-X."/>
            <person name="Xiao M."/>
            <person name="Li W.-J."/>
        </authorList>
    </citation>
    <scope>NUCLEOTIDE SEQUENCE [LARGE SCALE GENOMIC DNA]</scope>
    <source>
        <strain evidence="4">KCTC 52945</strain>
    </source>
</reference>
<proteinExistence type="predicted"/>
<keyword evidence="1" id="KW-0143">Chaperone</keyword>
<organism evidence="3 4">
    <name type="scientific">Aestuariivirga litoralis</name>
    <dbReference type="NCBI Taxonomy" id="2650924"/>
    <lineage>
        <taxon>Bacteria</taxon>
        <taxon>Pseudomonadati</taxon>
        <taxon>Pseudomonadota</taxon>
        <taxon>Alphaproteobacteria</taxon>
        <taxon>Hyphomicrobiales</taxon>
        <taxon>Aestuariivirgaceae</taxon>
        <taxon>Aestuariivirga</taxon>
    </lineage>
</organism>
<dbReference type="PANTHER" id="PTHR44145:SF3">
    <property type="entry name" value="DNAJ HOMOLOG SUBFAMILY A MEMBER 3, MITOCHONDRIAL"/>
    <property type="match status" value="1"/>
</dbReference>
<dbReference type="PANTHER" id="PTHR44145">
    <property type="entry name" value="DNAJ HOMOLOG SUBFAMILY A MEMBER 3, MITOCHONDRIAL"/>
    <property type="match status" value="1"/>
</dbReference>
<dbReference type="SMART" id="SM00271">
    <property type="entry name" value="DnaJ"/>
    <property type="match status" value="1"/>
</dbReference>
<dbReference type="Proteomes" id="UP000248795">
    <property type="component" value="Unassembled WGS sequence"/>
</dbReference>
<dbReference type="CDD" id="cd06257">
    <property type="entry name" value="DnaJ"/>
    <property type="match status" value="1"/>
</dbReference>
<dbReference type="InterPro" id="IPR001623">
    <property type="entry name" value="DnaJ_domain"/>
</dbReference>
<evidence type="ECO:0000313" key="4">
    <source>
        <dbReference type="Proteomes" id="UP000248795"/>
    </source>
</evidence>
<comment type="caution">
    <text evidence="3">The sequence shown here is derived from an EMBL/GenBank/DDBJ whole genome shotgun (WGS) entry which is preliminary data.</text>
</comment>